<evidence type="ECO:0000313" key="11">
    <source>
        <dbReference type="EMBL" id="KGA03544.1"/>
    </source>
</evidence>
<keyword evidence="9" id="KW-0238">DNA-binding</keyword>
<comment type="subcellular location">
    <subcellularLocation>
        <location evidence="1">Cytoplasm</location>
    </subcellularLocation>
</comment>
<evidence type="ECO:0000256" key="8">
    <source>
        <dbReference type="ARBA" id="ARBA00023015"/>
    </source>
</evidence>
<keyword evidence="5" id="KW-0678">Repressor</keyword>
<comment type="caution">
    <text evidence="11">The sequence shown here is derived from an EMBL/GenBank/DDBJ whole genome shotgun (WGS) entry which is preliminary data.</text>
</comment>
<dbReference type="GO" id="GO:0000976">
    <property type="term" value="F:transcription cis-regulatory region binding"/>
    <property type="evidence" value="ECO:0007669"/>
    <property type="project" value="TreeGrafter"/>
</dbReference>
<dbReference type="PANTHER" id="PTHR33202:SF2">
    <property type="entry name" value="FERRIC UPTAKE REGULATION PROTEIN"/>
    <property type="match status" value="1"/>
</dbReference>
<protein>
    <recommendedName>
        <fullName evidence="12">Fur family transcriptional regulator</fullName>
    </recommendedName>
</protein>
<organism evidence="11">
    <name type="scientific">freshwater metagenome</name>
    <dbReference type="NCBI Taxonomy" id="449393"/>
    <lineage>
        <taxon>unclassified sequences</taxon>
        <taxon>metagenomes</taxon>
        <taxon>ecological metagenomes</taxon>
    </lineage>
</organism>
<keyword evidence="6" id="KW-0479">Metal-binding</keyword>
<dbReference type="SUPFAM" id="SSF46785">
    <property type="entry name" value="Winged helix' DNA-binding domain"/>
    <property type="match status" value="1"/>
</dbReference>
<dbReference type="InterPro" id="IPR036390">
    <property type="entry name" value="WH_DNA-bd_sf"/>
</dbReference>
<dbReference type="GO" id="GO:0045892">
    <property type="term" value="P:negative regulation of DNA-templated transcription"/>
    <property type="evidence" value="ECO:0007669"/>
    <property type="project" value="TreeGrafter"/>
</dbReference>
<dbReference type="GO" id="GO:1900376">
    <property type="term" value="P:regulation of secondary metabolite biosynthetic process"/>
    <property type="evidence" value="ECO:0007669"/>
    <property type="project" value="TreeGrafter"/>
</dbReference>
<dbReference type="InterPro" id="IPR043135">
    <property type="entry name" value="Fur_C"/>
</dbReference>
<dbReference type="PANTHER" id="PTHR33202">
    <property type="entry name" value="ZINC UPTAKE REGULATION PROTEIN"/>
    <property type="match status" value="1"/>
</dbReference>
<sequence>MNKSDLKLIAVLERTGGFASAQELHQILRREGDGIGLTTVYRALQSLVDDKIVDLLRREDGEAIYRLCGDNHHHHLVCKSCGDTVEIEGGAIEKWAKTMAEEFGFREVGHTAEIFGICSKC</sequence>
<dbReference type="InterPro" id="IPR036388">
    <property type="entry name" value="WH-like_DNA-bd_sf"/>
</dbReference>
<evidence type="ECO:0000256" key="9">
    <source>
        <dbReference type="ARBA" id="ARBA00023125"/>
    </source>
</evidence>
<evidence type="ECO:0000256" key="6">
    <source>
        <dbReference type="ARBA" id="ARBA00022723"/>
    </source>
</evidence>
<comment type="subunit">
    <text evidence="3">Homodimer.</text>
</comment>
<evidence type="ECO:0000256" key="10">
    <source>
        <dbReference type="ARBA" id="ARBA00023163"/>
    </source>
</evidence>
<proteinExistence type="inferred from homology"/>
<gene>
    <name evidence="11" type="ORF">GM49_1555</name>
</gene>
<dbReference type="GO" id="GO:0008270">
    <property type="term" value="F:zinc ion binding"/>
    <property type="evidence" value="ECO:0007669"/>
    <property type="project" value="TreeGrafter"/>
</dbReference>
<evidence type="ECO:0000256" key="2">
    <source>
        <dbReference type="ARBA" id="ARBA00007957"/>
    </source>
</evidence>
<evidence type="ECO:0000256" key="7">
    <source>
        <dbReference type="ARBA" id="ARBA00022833"/>
    </source>
</evidence>
<dbReference type="AlphaFoldDB" id="A0A094P2E6"/>
<dbReference type="Gene3D" id="3.30.1490.190">
    <property type="match status" value="1"/>
</dbReference>
<evidence type="ECO:0000256" key="3">
    <source>
        <dbReference type="ARBA" id="ARBA00011738"/>
    </source>
</evidence>
<dbReference type="InterPro" id="IPR002481">
    <property type="entry name" value="FUR"/>
</dbReference>
<reference evidence="11" key="1">
    <citation type="submission" date="2014-05" db="EMBL/GenBank/DDBJ databases">
        <title>Key roles for freshwater Actinobacteria revealed by deep metagenomic sequencing.</title>
        <authorList>
            <person name="Ghai R."/>
            <person name="Mizuno C.M."/>
            <person name="Picazo A."/>
            <person name="Camacho A."/>
            <person name="Rodriguez-Valera F."/>
        </authorList>
    </citation>
    <scope>NUCLEOTIDE SEQUENCE</scope>
</reference>
<dbReference type="Gene3D" id="1.10.10.10">
    <property type="entry name" value="Winged helix-like DNA-binding domain superfamily/Winged helix DNA-binding domain"/>
    <property type="match status" value="1"/>
</dbReference>
<accession>A0A094P2E6</accession>
<dbReference type="GO" id="GO:0003700">
    <property type="term" value="F:DNA-binding transcription factor activity"/>
    <property type="evidence" value="ECO:0007669"/>
    <property type="project" value="InterPro"/>
</dbReference>
<keyword evidence="8" id="KW-0805">Transcription regulation</keyword>
<comment type="similarity">
    <text evidence="2">Belongs to the Fur family.</text>
</comment>
<evidence type="ECO:0008006" key="12">
    <source>
        <dbReference type="Google" id="ProtNLM"/>
    </source>
</evidence>
<dbReference type="CDD" id="cd07153">
    <property type="entry name" value="Fur_like"/>
    <property type="match status" value="1"/>
</dbReference>
<name>A0A094P2E6_9ZZZZ</name>
<evidence type="ECO:0000256" key="4">
    <source>
        <dbReference type="ARBA" id="ARBA00022490"/>
    </source>
</evidence>
<evidence type="ECO:0000256" key="1">
    <source>
        <dbReference type="ARBA" id="ARBA00004496"/>
    </source>
</evidence>
<evidence type="ECO:0000256" key="5">
    <source>
        <dbReference type="ARBA" id="ARBA00022491"/>
    </source>
</evidence>
<keyword evidence="10" id="KW-0804">Transcription</keyword>
<dbReference type="GO" id="GO:0005829">
    <property type="term" value="C:cytosol"/>
    <property type="evidence" value="ECO:0007669"/>
    <property type="project" value="TreeGrafter"/>
</dbReference>
<dbReference type="Pfam" id="PF01475">
    <property type="entry name" value="FUR"/>
    <property type="match status" value="1"/>
</dbReference>
<keyword evidence="4" id="KW-0963">Cytoplasm</keyword>
<keyword evidence="7" id="KW-0862">Zinc</keyword>
<dbReference type="EMBL" id="JNSJ01000012">
    <property type="protein sequence ID" value="KGA03544.1"/>
    <property type="molecule type" value="Genomic_DNA"/>
</dbReference>